<name>A0A6J4KPE5_9CYAN</name>
<proteinExistence type="predicted"/>
<dbReference type="NCBIfam" id="NF033520">
    <property type="entry name" value="transpos_IS982"/>
    <property type="match status" value="1"/>
</dbReference>
<dbReference type="Pfam" id="PF13612">
    <property type="entry name" value="DDE_Tnp_1_3"/>
    <property type="match status" value="1"/>
</dbReference>
<dbReference type="EMBL" id="CADCTY010000332">
    <property type="protein sequence ID" value="CAA9311620.1"/>
    <property type="molecule type" value="Genomic_DNA"/>
</dbReference>
<organism evidence="2">
    <name type="scientific">uncultured Leptolyngbya sp</name>
    <dbReference type="NCBI Taxonomy" id="332963"/>
    <lineage>
        <taxon>Bacteria</taxon>
        <taxon>Bacillati</taxon>
        <taxon>Cyanobacteriota</taxon>
        <taxon>Cyanophyceae</taxon>
        <taxon>Leptolyngbyales</taxon>
        <taxon>Leptolyngbyaceae</taxon>
        <taxon>Leptolyngbya group</taxon>
        <taxon>Leptolyngbya</taxon>
        <taxon>environmental samples</taxon>
    </lineage>
</organism>
<feature type="domain" description="Transposase DDE" evidence="1">
    <location>
        <begin position="127"/>
        <end position="280"/>
    </location>
</feature>
<dbReference type="InterPro" id="IPR025668">
    <property type="entry name" value="Tnp_DDE_dom"/>
</dbReference>
<reference evidence="2" key="1">
    <citation type="submission" date="2020-02" db="EMBL/GenBank/DDBJ databases">
        <authorList>
            <person name="Meier V. D."/>
        </authorList>
    </citation>
    <scope>NUCLEOTIDE SEQUENCE</scope>
    <source>
        <strain evidence="2">AVDCRST_MAG94</strain>
    </source>
</reference>
<evidence type="ECO:0000313" key="2">
    <source>
        <dbReference type="EMBL" id="CAA9311620.1"/>
    </source>
</evidence>
<dbReference type="AlphaFoldDB" id="A0A6J4KPE5"/>
<protein>
    <submittedName>
        <fullName evidence="2">Mobile element protein</fullName>
    </submittedName>
</protein>
<sequence length="314" mass="35869">MGQERGKPDRLKMLKSHAQFALMLSLEALFCSVDAFCEGFEPLWKQQLLGFGLPLRNRARSLSLSEIMTLLIGFHQSCYRNFKTYYQAKVQSVWADAFPGLVSYQRFIEWVPGTLVPMCAYLRSCFGTCSGISFMDSTSLRVCHNRRIAQHKVFKDLAARGKTSVDWFFGFKLHLVVNDRGELLNIMLTPGNTDDRTPVPKLLQQLFGKVFADKGYVSQKLAKQLRQTAGIQLITKLKRKMKQQLLPLSDRLMLRKRSIIETIIDQLKNISQIEHSRHRSPVNCFVHMLGGLIAYCHQPKKPSIAIDHNLLLPA</sequence>
<evidence type="ECO:0000259" key="1">
    <source>
        <dbReference type="Pfam" id="PF13612"/>
    </source>
</evidence>
<gene>
    <name evidence="2" type="ORF">AVDCRST_MAG94-990</name>
</gene>
<accession>A0A6J4KPE5</accession>